<feature type="domain" description="HTH bat-type" evidence="3">
    <location>
        <begin position="153"/>
        <end position="204"/>
    </location>
</feature>
<evidence type="ECO:0000259" key="4">
    <source>
        <dbReference type="Pfam" id="PF24277"/>
    </source>
</evidence>
<reference evidence="5 6" key="1">
    <citation type="submission" date="2017-09" db="EMBL/GenBank/DDBJ databases">
        <title>Genome sequences of Natrinema ejinorence JCM 13890T.</title>
        <authorList>
            <person name="Roh S.W."/>
            <person name="Kim Y.B."/>
            <person name="Kim J.Y."/>
        </authorList>
    </citation>
    <scope>NUCLEOTIDE SEQUENCE [LARGE SCALE GENOMIC DNA]</scope>
    <source>
        <strain evidence="5 6">JCM 13890</strain>
    </source>
</reference>
<dbReference type="Proteomes" id="UP000219689">
    <property type="component" value="Unassembled WGS sequence"/>
</dbReference>
<feature type="domain" description="DmsR-like N-terminal" evidence="4">
    <location>
        <begin position="1"/>
        <end position="135"/>
    </location>
</feature>
<evidence type="ECO:0000256" key="1">
    <source>
        <dbReference type="ARBA" id="ARBA00023015"/>
    </source>
</evidence>
<keyword evidence="1" id="KW-0805">Transcription regulation</keyword>
<name>A0A2A5QYI0_9EURY</name>
<dbReference type="PANTHER" id="PTHR34236:SF1">
    <property type="entry name" value="DIMETHYL SULFOXIDE REDUCTASE TRANSCRIPTIONAL ACTIVATOR"/>
    <property type="match status" value="1"/>
</dbReference>
<dbReference type="InterPro" id="IPR056433">
    <property type="entry name" value="DmsR-like_N"/>
</dbReference>
<evidence type="ECO:0000313" key="6">
    <source>
        <dbReference type="Proteomes" id="UP000219689"/>
    </source>
</evidence>
<proteinExistence type="predicted"/>
<dbReference type="InterPro" id="IPR013324">
    <property type="entry name" value="RNA_pol_sigma_r3/r4-like"/>
</dbReference>
<dbReference type="InterPro" id="IPR007050">
    <property type="entry name" value="HTH_bacterioopsin"/>
</dbReference>
<dbReference type="Pfam" id="PF04967">
    <property type="entry name" value="HTH_10"/>
    <property type="match status" value="1"/>
</dbReference>
<accession>A0A2A5QYI0</accession>
<keyword evidence="2" id="KW-0804">Transcription</keyword>
<comment type="caution">
    <text evidence="5">The sequence shown here is derived from an EMBL/GenBank/DDBJ whole genome shotgun (WGS) entry which is preliminary data.</text>
</comment>
<dbReference type="Pfam" id="PF24277">
    <property type="entry name" value="DmsR_N"/>
    <property type="match status" value="1"/>
</dbReference>
<dbReference type="AlphaFoldDB" id="A0A2A5QYI0"/>
<evidence type="ECO:0000259" key="3">
    <source>
        <dbReference type="Pfam" id="PF04967"/>
    </source>
</evidence>
<gene>
    <name evidence="5" type="ORF">CP557_16055</name>
</gene>
<sequence length="212" mass="23622">MCSQLRARVKVTDPTGCPLASIGDGADDVRLLSRTIDRSGQRIDLLASERNLSTEHDAISPQFSYGTTTVYRLETDASECVCRSPEHSGVPIERVDVTDDGLCYTIYPSSLEELEDVLSALRLHAESVKLVQLVRDDADLEEEAYRVLDVTRLTDRQREVLRTAYRMGYFSYPRETTAREVAEALDIAPSTVHKHLVAALGSVLESLYGTER</sequence>
<dbReference type="EMBL" id="NXNI01000001">
    <property type="protein sequence ID" value="PCR91900.1"/>
    <property type="molecule type" value="Genomic_DNA"/>
</dbReference>
<dbReference type="Gene3D" id="1.10.10.10">
    <property type="entry name" value="Winged helix-like DNA-binding domain superfamily/Winged helix DNA-binding domain"/>
    <property type="match status" value="1"/>
</dbReference>
<dbReference type="InterPro" id="IPR036388">
    <property type="entry name" value="WH-like_DNA-bd_sf"/>
</dbReference>
<dbReference type="PANTHER" id="PTHR34236">
    <property type="entry name" value="DIMETHYL SULFOXIDE REDUCTASE TRANSCRIPTIONAL ACTIVATOR"/>
    <property type="match status" value="1"/>
</dbReference>
<protein>
    <submittedName>
        <fullName evidence="5">Uncharacterized protein</fullName>
    </submittedName>
</protein>
<organism evidence="5 6">
    <name type="scientific">Natrinema ejinorense</name>
    <dbReference type="NCBI Taxonomy" id="373386"/>
    <lineage>
        <taxon>Archaea</taxon>
        <taxon>Methanobacteriati</taxon>
        <taxon>Methanobacteriota</taxon>
        <taxon>Stenosarchaea group</taxon>
        <taxon>Halobacteria</taxon>
        <taxon>Halobacteriales</taxon>
        <taxon>Natrialbaceae</taxon>
        <taxon>Natrinema</taxon>
    </lineage>
</organism>
<keyword evidence="6" id="KW-1185">Reference proteome</keyword>
<dbReference type="SUPFAM" id="SSF88659">
    <property type="entry name" value="Sigma3 and sigma4 domains of RNA polymerase sigma factors"/>
    <property type="match status" value="1"/>
</dbReference>
<evidence type="ECO:0000256" key="2">
    <source>
        <dbReference type="ARBA" id="ARBA00023163"/>
    </source>
</evidence>
<evidence type="ECO:0000313" key="5">
    <source>
        <dbReference type="EMBL" id="PCR91900.1"/>
    </source>
</evidence>